<evidence type="ECO:0000313" key="2">
    <source>
        <dbReference type="EMBL" id="KAH3768985.1"/>
    </source>
</evidence>
<dbReference type="AlphaFoldDB" id="A0A9D4DY67"/>
<dbReference type="EMBL" id="JAIWYP010000009">
    <property type="protein sequence ID" value="KAH3768985.1"/>
    <property type="molecule type" value="Genomic_DNA"/>
</dbReference>
<organism evidence="2 3">
    <name type="scientific">Dreissena polymorpha</name>
    <name type="common">Zebra mussel</name>
    <name type="synonym">Mytilus polymorpha</name>
    <dbReference type="NCBI Taxonomy" id="45954"/>
    <lineage>
        <taxon>Eukaryota</taxon>
        <taxon>Metazoa</taxon>
        <taxon>Spiralia</taxon>
        <taxon>Lophotrochozoa</taxon>
        <taxon>Mollusca</taxon>
        <taxon>Bivalvia</taxon>
        <taxon>Autobranchia</taxon>
        <taxon>Heteroconchia</taxon>
        <taxon>Euheterodonta</taxon>
        <taxon>Imparidentia</taxon>
        <taxon>Neoheterodontei</taxon>
        <taxon>Myida</taxon>
        <taxon>Dreissenoidea</taxon>
        <taxon>Dreissenidae</taxon>
        <taxon>Dreissena</taxon>
    </lineage>
</organism>
<keyword evidence="3" id="KW-1185">Reference proteome</keyword>
<name>A0A9D4DY67_DREPO</name>
<evidence type="ECO:0000313" key="3">
    <source>
        <dbReference type="Proteomes" id="UP000828390"/>
    </source>
</evidence>
<protein>
    <submittedName>
        <fullName evidence="2">Uncharacterized protein</fullName>
    </submittedName>
</protein>
<accession>A0A9D4DY67</accession>
<feature type="coiled-coil region" evidence="1">
    <location>
        <begin position="164"/>
        <end position="194"/>
    </location>
</feature>
<gene>
    <name evidence="2" type="ORF">DPMN_170229</name>
</gene>
<reference evidence="2" key="2">
    <citation type="submission" date="2020-11" db="EMBL/GenBank/DDBJ databases">
        <authorList>
            <person name="McCartney M.A."/>
            <person name="Auch B."/>
            <person name="Kono T."/>
            <person name="Mallez S."/>
            <person name="Becker A."/>
            <person name="Gohl D.M."/>
            <person name="Silverstein K.A.T."/>
            <person name="Koren S."/>
            <person name="Bechman K.B."/>
            <person name="Herman A."/>
            <person name="Abrahante J.E."/>
            <person name="Garbe J."/>
        </authorList>
    </citation>
    <scope>NUCLEOTIDE SEQUENCE</scope>
    <source>
        <strain evidence="2">Duluth1</strain>
        <tissue evidence="2">Whole animal</tissue>
    </source>
</reference>
<reference evidence="2" key="1">
    <citation type="journal article" date="2019" name="bioRxiv">
        <title>The Genome of the Zebra Mussel, Dreissena polymorpha: A Resource for Invasive Species Research.</title>
        <authorList>
            <person name="McCartney M.A."/>
            <person name="Auch B."/>
            <person name="Kono T."/>
            <person name="Mallez S."/>
            <person name="Zhang Y."/>
            <person name="Obille A."/>
            <person name="Becker A."/>
            <person name="Abrahante J.E."/>
            <person name="Garbe J."/>
            <person name="Badalamenti J.P."/>
            <person name="Herman A."/>
            <person name="Mangelson H."/>
            <person name="Liachko I."/>
            <person name="Sullivan S."/>
            <person name="Sone E.D."/>
            <person name="Koren S."/>
            <person name="Silverstein K.A.T."/>
            <person name="Beckman K.B."/>
            <person name="Gohl D.M."/>
        </authorList>
    </citation>
    <scope>NUCLEOTIDE SEQUENCE</scope>
    <source>
        <strain evidence="2">Duluth1</strain>
        <tissue evidence="2">Whole animal</tissue>
    </source>
</reference>
<proteinExistence type="predicted"/>
<dbReference type="Proteomes" id="UP000828390">
    <property type="component" value="Unassembled WGS sequence"/>
</dbReference>
<sequence length="207" mass="24363">MAFLGRTEIGIKKTGFSSKCPDNPKAKLMYYLNCMSNVLQMDNGDADRTRLTQYRQYDNLSDSDTDVLIVLWLALSPDILINKCIFQNEAMCRDSANQFFEIEAVRNNLLVAGNIMIGGRSRRVSKIMTFKMVWLRECYLDPLKELIEDRERKLRDDEKRQRAATELEQRRVVREQERKRLSEETERMRILGEQRRGRRKSAKCTII</sequence>
<evidence type="ECO:0000256" key="1">
    <source>
        <dbReference type="SAM" id="Coils"/>
    </source>
</evidence>
<keyword evidence="1" id="KW-0175">Coiled coil</keyword>
<comment type="caution">
    <text evidence="2">The sequence shown here is derived from an EMBL/GenBank/DDBJ whole genome shotgun (WGS) entry which is preliminary data.</text>
</comment>